<dbReference type="InterPro" id="IPR000832">
    <property type="entry name" value="GPCR_2_secretin-like"/>
</dbReference>
<dbReference type="InterPro" id="IPR018056">
    <property type="entry name" value="Kringle_CS"/>
</dbReference>
<feature type="domain" description="SMB" evidence="10">
    <location>
        <begin position="302"/>
        <end position="345"/>
    </location>
</feature>
<keyword evidence="12" id="KW-1185">Reference proteome</keyword>
<feature type="transmembrane region" description="Helical" evidence="7">
    <location>
        <begin position="695"/>
        <end position="716"/>
    </location>
</feature>
<name>A0A8K0A245_BRALA</name>
<evidence type="ECO:0000256" key="5">
    <source>
        <dbReference type="ARBA" id="ARBA00023136"/>
    </source>
</evidence>
<dbReference type="SMART" id="SM00130">
    <property type="entry name" value="KR"/>
    <property type="match status" value="1"/>
</dbReference>
<proteinExistence type="predicted"/>
<keyword evidence="4 7" id="KW-1133">Transmembrane helix</keyword>
<feature type="domain" description="Kringle" evidence="9">
    <location>
        <begin position="206"/>
        <end position="292"/>
    </location>
</feature>
<keyword evidence="5 7" id="KW-0472">Membrane</keyword>
<dbReference type="GO" id="GO:0016020">
    <property type="term" value="C:membrane"/>
    <property type="evidence" value="ECO:0007669"/>
    <property type="project" value="UniProtKB-SubCell"/>
</dbReference>
<feature type="transmembrane region" description="Helical" evidence="7">
    <location>
        <begin position="915"/>
        <end position="934"/>
    </location>
</feature>
<gene>
    <name evidence="11" type="primary">ADGRL3</name>
    <name evidence="11" type="ORF">BLAG_LOCUS20935</name>
</gene>
<dbReference type="InterPro" id="IPR053231">
    <property type="entry name" value="GPCR_LN-TM7"/>
</dbReference>
<protein>
    <submittedName>
        <fullName evidence="11">ADGRL3 protein</fullName>
    </submittedName>
</protein>
<dbReference type="PROSITE" id="PS00021">
    <property type="entry name" value="KRINGLE_1"/>
    <property type="match status" value="1"/>
</dbReference>
<dbReference type="CDD" id="cd15039">
    <property type="entry name" value="7tmB3_Methuselah-like"/>
    <property type="match status" value="1"/>
</dbReference>
<dbReference type="InterPro" id="IPR036024">
    <property type="entry name" value="Somatomedin_B-like_dom_sf"/>
</dbReference>
<dbReference type="SUPFAM" id="SSF57440">
    <property type="entry name" value="Kringle-like"/>
    <property type="match status" value="1"/>
</dbReference>
<evidence type="ECO:0000259" key="10">
    <source>
        <dbReference type="SMART" id="SM00201"/>
    </source>
</evidence>
<dbReference type="SMART" id="SM00201">
    <property type="entry name" value="SO"/>
    <property type="match status" value="1"/>
</dbReference>
<evidence type="ECO:0000256" key="4">
    <source>
        <dbReference type="ARBA" id="ARBA00022989"/>
    </source>
</evidence>
<dbReference type="Gene3D" id="3.10.100.10">
    <property type="entry name" value="Mannose-Binding Protein A, subunit A"/>
    <property type="match status" value="1"/>
</dbReference>
<dbReference type="GO" id="GO:0004930">
    <property type="term" value="F:G protein-coupled receptor activity"/>
    <property type="evidence" value="ECO:0007669"/>
    <property type="project" value="InterPro"/>
</dbReference>
<dbReference type="InterPro" id="IPR013806">
    <property type="entry name" value="Kringle-like"/>
</dbReference>
<dbReference type="AlphaFoldDB" id="A0A8K0A245"/>
<evidence type="ECO:0000256" key="2">
    <source>
        <dbReference type="ARBA" id="ARBA00022572"/>
    </source>
</evidence>
<evidence type="ECO:0000313" key="12">
    <source>
        <dbReference type="Proteomes" id="UP000838412"/>
    </source>
</evidence>
<evidence type="ECO:0000256" key="3">
    <source>
        <dbReference type="ARBA" id="ARBA00022692"/>
    </source>
</evidence>
<sequence>MYFCLCIYTPELARYFIVELICFCCLMNRYNVSHSMIYHVSRICFVDITEQLLLESRTTLVSVDARVTLVQCRGPGRWTQAMSKVYLLVEERAVYHKAQATCARHGAAVAWPRDFYEHETLQQLSGCLNSDAPVWAGLRRTERGLWQDAEGREAFWHVFGGPQWAPGHPGNFSCAVILPSREWIGTPCASSHSFICELDPAFKGSATCAYEADKGVSYVGTVVAAHNNVPCLSWHSVPDFGNINAVYPIPGNMRLLGHDNYCRNPDGRARPWCYTSAAPARTAECAVPTCTEPGEAVREKCPEETCAGRCLQRAEEDTQTCHCDSHCTLFNDCCPDLRETCGDLTQGQLPAPLSFECVTGNEFFGSSYWMVATCPDSWADSVIKSACVEAPPDHGNLDTVLSLVPVRDSMSDVATYRNVFCAICNNVPLSQVVFWDSGLYCRSANGSARTVNDISEARSDCPAVEVFYTPSDDVKYSPRMCFPQSEKSRANDSCSNDTCPSKAAFVHDKHNTYRNVDCAVCGGIPPAFAARNLSCGLSGPGRKWFEVCSPFCLPLTKLIALSTNQSVPGMDNETALCPPNSLYNPMTGICTALPDAVSTAAPQTLAAIKTTDVASTKPPKCQVGSIAFAPSEYTKHPNGRVFVKVANMSCPSYYVVPAGVTMYVCVDCFPDNDPWYKYREPTETTESSGDNVQEYLTLALICLSAISAVIFTIYSMGKKRLRPLDGKLKLQVVLSLVSAAVLFVVRVIILPGPVCIAFAIAIHLLLLVSFCTMSALAFDLYLHFSDSPLAANKKPWCFFLYSWGAPAVIVGITAFMDFSPGSSVEVGYGGAHCWIGDPMASVVAFGVPVALVLFTNACFAARILCSMCGCVGANNDGLKGIAAKAWFCVRMTVVMGLPWMLGFIVPFVHSPALEYVFVILNASHGFLLTVVFILNDRGLCKYEEISASPTSNNEKETVEEETAV</sequence>
<dbReference type="Pfam" id="PF00051">
    <property type="entry name" value="Kringle"/>
    <property type="match status" value="1"/>
</dbReference>
<feature type="transmembrane region" description="Helical" evidence="7">
    <location>
        <begin position="839"/>
        <end position="864"/>
    </location>
</feature>
<dbReference type="InterPro" id="IPR000001">
    <property type="entry name" value="Kringle"/>
</dbReference>
<dbReference type="EMBL" id="OV696691">
    <property type="protein sequence ID" value="CAH1267686.1"/>
    <property type="molecule type" value="Genomic_DNA"/>
</dbReference>
<evidence type="ECO:0000259" key="9">
    <source>
        <dbReference type="SMART" id="SM00130"/>
    </source>
</evidence>
<evidence type="ECO:0000313" key="11">
    <source>
        <dbReference type="EMBL" id="CAH1267686.1"/>
    </source>
</evidence>
<dbReference type="Gene3D" id="4.10.410.20">
    <property type="match status" value="1"/>
</dbReference>
<accession>A0A8K0A245</accession>
<dbReference type="Pfam" id="PF00059">
    <property type="entry name" value="Lectin_C"/>
    <property type="match status" value="1"/>
</dbReference>
<dbReference type="SUPFAM" id="SSF56436">
    <property type="entry name" value="C-type lectin-like"/>
    <property type="match status" value="1"/>
</dbReference>
<feature type="domain" description="C-type lectin" evidence="8">
    <location>
        <begin position="74"/>
        <end position="197"/>
    </location>
</feature>
<dbReference type="Pfam" id="PF01033">
    <property type="entry name" value="Somatomedin_B"/>
    <property type="match status" value="1"/>
</dbReference>
<dbReference type="Gene3D" id="2.40.20.10">
    <property type="entry name" value="Plasminogen Kringle 4"/>
    <property type="match status" value="1"/>
</dbReference>
<dbReference type="InterPro" id="IPR016186">
    <property type="entry name" value="C-type_lectin-like/link_sf"/>
</dbReference>
<reference evidence="11" key="1">
    <citation type="submission" date="2022-01" db="EMBL/GenBank/DDBJ databases">
        <authorList>
            <person name="Braso-Vives M."/>
        </authorList>
    </citation>
    <scope>NUCLEOTIDE SEQUENCE</scope>
</reference>
<evidence type="ECO:0000256" key="6">
    <source>
        <dbReference type="ARBA" id="ARBA00023157"/>
    </source>
</evidence>
<dbReference type="InterPro" id="IPR001304">
    <property type="entry name" value="C-type_lectin-like"/>
</dbReference>
<dbReference type="Proteomes" id="UP000838412">
    <property type="component" value="Chromosome 6"/>
</dbReference>
<feature type="transmembrane region" description="Helical" evidence="7">
    <location>
        <begin position="728"/>
        <end position="750"/>
    </location>
</feature>
<dbReference type="Gene3D" id="1.20.1070.10">
    <property type="entry name" value="Rhodopsin 7-helix transmembrane proteins"/>
    <property type="match status" value="1"/>
</dbReference>
<dbReference type="Pfam" id="PF00002">
    <property type="entry name" value="7tm_2"/>
    <property type="match status" value="1"/>
</dbReference>
<feature type="transmembrane region" description="Helical" evidence="7">
    <location>
        <begin position="756"/>
        <end position="784"/>
    </location>
</feature>
<dbReference type="InterPro" id="IPR016187">
    <property type="entry name" value="CTDL_fold"/>
</dbReference>
<keyword evidence="2" id="KW-0420">Kringle</keyword>
<organism evidence="11 12">
    <name type="scientific">Branchiostoma lanceolatum</name>
    <name type="common">Common lancelet</name>
    <name type="synonym">Amphioxus lanceolatum</name>
    <dbReference type="NCBI Taxonomy" id="7740"/>
    <lineage>
        <taxon>Eukaryota</taxon>
        <taxon>Metazoa</taxon>
        <taxon>Chordata</taxon>
        <taxon>Cephalochordata</taxon>
        <taxon>Leptocardii</taxon>
        <taxon>Amphioxiformes</taxon>
        <taxon>Branchiostomatidae</taxon>
        <taxon>Branchiostoma</taxon>
    </lineage>
</organism>
<keyword evidence="6" id="KW-1015">Disulfide bond</keyword>
<comment type="subcellular location">
    <subcellularLocation>
        <location evidence="1">Membrane</location>
        <topology evidence="1">Multi-pass membrane protein</topology>
    </subcellularLocation>
</comment>
<keyword evidence="3 7" id="KW-0812">Transmembrane</keyword>
<evidence type="ECO:0000259" key="8">
    <source>
        <dbReference type="SMART" id="SM00034"/>
    </source>
</evidence>
<dbReference type="SUPFAM" id="SSF90188">
    <property type="entry name" value="Somatomedin B domain"/>
    <property type="match status" value="1"/>
</dbReference>
<feature type="transmembrane region" description="Helical" evidence="7">
    <location>
        <begin position="796"/>
        <end position="819"/>
    </location>
</feature>
<evidence type="ECO:0000256" key="1">
    <source>
        <dbReference type="ARBA" id="ARBA00004141"/>
    </source>
</evidence>
<dbReference type="PANTHER" id="PTHR45902:SF1">
    <property type="entry name" value="LATROPHILIN RECEPTOR-LIKE PROTEIN A"/>
    <property type="match status" value="1"/>
</dbReference>
<dbReference type="InterPro" id="IPR038178">
    <property type="entry name" value="Kringle_sf"/>
</dbReference>
<dbReference type="OrthoDB" id="6056922at2759"/>
<dbReference type="InterPro" id="IPR001212">
    <property type="entry name" value="Somatomedin_B_dom"/>
</dbReference>
<dbReference type="PANTHER" id="PTHR45902">
    <property type="entry name" value="LATROPHILIN RECEPTOR-LIKE PROTEIN A"/>
    <property type="match status" value="1"/>
</dbReference>
<feature type="transmembrane region" description="Helical" evidence="7">
    <location>
        <begin position="885"/>
        <end position="909"/>
    </location>
</feature>
<evidence type="ECO:0000256" key="7">
    <source>
        <dbReference type="SAM" id="Phobius"/>
    </source>
</evidence>
<dbReference type="SMART" id="SM00034">
    <property type="entry name" value="CLECT"/>
    <property type="match status" value="1"/>
</dbReference>